<organism evidence="2 3">
    <name type="scientific">Verruconis gallopava</name>
    <dbReference type="NCBI Taxonomy" id="253628"/>
    <lineage>
        <taxon>Eukaryota</taxon>
        <taxon>Fungi</taxon>
        <taxon>Dikarya</taxon>
        <taxon>Ascomycota</taxon>
        <taxon>Pezizomycotina</taxon>
        <taxon>Dothideomycetes</taxon>
        <taxon>Pleosporomycetidae</taxon>
        <taxon>Venturiales</taxon>
        <taxon>Sympoventuriaceae</taxon>
        <taxon>Verruconis</taxon>
    </lineage>
</organism>
<dbReference type="InParanoid" id="A0A0D1XD58"/>
<evidence type="ECO:0000313" key="2">
    <source>
        <dbReference type="EMBL" id="KIW00166.1"/>
    </source>
</evidence>
<dbReference type="CDD" id="cd22997">
    <property type="entry name" value="GT_LH"/>
    <property type="match status" value="1"/>
</dbReference>
<keyword evidence="3" id="KW-1185">Reference proteome</keyword>
<evidence type="ECO:0000313" key="3">
    <source>
        <dbReference type="Proteomes" id="UP000053259"/>
    </source>
</evidence>
<evidence type="ECO:0000256" key="1">
    <source>
        <dbReference type="SAM" id="Phobius"/>
    </source>
</evidence>
<dbReference type="GeneID" id="27316314"/>
<keyword evidence="1" id="KW-1133">Transmembrane helix</keyword>
<dbReference type="AlphaFoldDB" id="A0A0D1XD58"/>
<feature type="transmembrane region" description="Helical" evidence="1">
    <location>
        <begin position="6"/>
        <end position="26"/>
    </location>
</feature>
<keyword evidence="1" id="KW-0472">Membrane</keyword>
<dbReference type="VEuPathDB" id="FungiDB:PV09_08341"/>
<proteinExistence type="predicted"/>
<sequence>MILPKGFRIALSAVVLIFILFALLPLRHSKHLLTPFLSSHNRDRRLHLLIVATSSNLNFCRLFLSSSILSYPAPVLIDWEGAGEYNASETHLAKVSGVLRYLRSLPRSKDDDLILMVDGYDVIFQLGPDVLIKRYFDAINAANDRLTRQFGTVQASQNGVRNSILLGPDKQCWPYDLRRLACYAVPESPLPPKAFGPLTDDDDAQHARPRWLNSGTIIGPAVDLRKMFEAVVSKINKTFDDEYGLHGSDQLYLSDVWGDQEFMRELNRPGSAGAPKRPDIPPHEEVPGFILKEENLAVPSRDSRDLELHMGLDYESRLFQTVSFYEKYIDWITFEQTPVYYESESVSRRAIRFPEDVRLASKPFSKIHDYTRLSETEWTDVPLGVNVVTGFAFPVLHFTGDKSFRDSWWNRMWFYPYAERLLHFGGIDSTNRIGDGRINDANWFKDEPYNSTERLQSSVSAWSDTGKPLGWDELCKVHETLLFQGVDATPNDAIVA</sequence>
<name>A0A0D1XD58_9PEZI</name>
<gene>
    <name evidence="2" type="ORF">PV09_08341</name>
</gene>
<dbReference type="RefSeq" id="XP_016210035.1">
    <property type="nucleotide sequence ID" value="XM_016362218.1"/>
</dbReference>
<dbReference type="HOGENOM" id="CLU_020425_2_0_1"/>
<keyword evidence="1" id="KW-0812">Transmembrane</keyword>
<dbReference type="Proteomes" id="UP000053259">
    <property type="component" value="Unassembled WGS sequence"/>
</dbReference>
<protein>
    <submittedName>
        <fullName evidence="2">Uncharacterized protein</fullName>
    </submittedName>
</protein>
<reference evidence="2 3" key="1">
    <citation type="submission" date="2015-01" db="EMBL/GenBank/DDBJ databases">
        <title>The Genome Sequence of Ochroconis gallopava CBS43764.</title>
        <authorList>
            <consortium name="The Broad Institute Genomics Platform"/>
            <person name="Cuomo C."/>
            <person name="de Hoog S."/>
            <person name="Gorbushina A."/>
            <person name="Stielow B."/>
            <person name="Teixiera M."/>
            <person name="Abouelleil A."/>
            <person name="Chapman S.B."/>
            <person name="Priest M."/>
            <person name="Young S.K."/>
            <person name="Wortman J."/>
            <person name="Nusbaum C."/>
            <person name="Birren B."/>
        </authorList>
    </citation>
    <scope>NUCLEOTIDE SEQUENCE [LARGE SCALE GENOMIC DNA]</scope>
    <source>
        <strain evidence="2 3">CBS 43764</strain>
    </source>
</reference>
<dbReference type="PANTHER" id="PTHR36587:SF2">
    <property type="entry name" value="EXPRESSION SITE-ASSOCIATED GENE 3 (ESAG3)-LIKE PROTEIN"/>
    <property type="match status" value="1"/>
</dbReference>
<accession>A0A0D1XD58</accession>
<dbReference type="EMBL" id="KN847567">
    <property type="protein sequence ID" value="KIW00166.1"/>
    <property type="molecule type" value="Genomic_DNA"/>
</dbReference>
<dbReference type="OrthoDB" id="422736at2759"/>
<dbReference type="PANTHER" id="PTHR36587">
    <property type="entry name" value="EXPRESSION SITE-ASSOCIATED GENE 3 (ESAG3)-LIKE PROTEIN"/>
    <property type="match status" value="1"/>
</dbReference>